<dbReference type="Gene3D" id="3.30.200.20">
    <property type="entry name" value="Phosphorylase Kinase, domain 1"/>
    <property type="match status" value="1"/>
</dbReference>
<dbReference type="CDD" id="cd14014">
    <property type="entry name" value="STKc_PknB_like"/>
    <property type="match status" value="1"/>
</dbReference>
<dbReference type="CDD" id="cd07302">
    <property type="entry name" value="CHD"/>
    <property type="match status" value="1"/>
</dbReference>
<evidence type="ECO:0000256" key="5">
    <source>
        <dbReference type="SAM" id="MobiDB-lite"/>
    </source>
</evidence>
<dbReference type="InterPro" id="IPR017441">
    <property type="entry name" value="Protein_kinase_ATP_BS"/>
</dbReference>
<dbReference type="Pfam" id="PF00069">
    <property type="entry name" value="Pkinase"/>
    <property type="match status" value="1"/>
</dbReference>
<feature type="binding site" evidence="4">
    <location>
        <position position="134"/>
    </location>
    <ligand>
        <name>ATP</name>
        <dbReference type="ChEBI" id="CHEBI:30616"/>
    </ligand>
</feature>
<name>Q08YT6_STIAD</name>
<dbReference type="PATRIC" id="fig|378806.16.peg.4684"/>
<dbReference type="GO" id="GO:0004672">
    <property type="term" value="F:protein kinase activity"/>
    <property type="evidence" value="ECO:0007669"/>
    <property type="project" value="InterPro"/>
</dbReference>
<dbReference type="GO" id="GO:0016020">
    <property type="term" value="C:membrane"/>
    <property type="evidence" value="ECO:0007669"/>
    <property type="project" value="UniProtKB-SubCell"/>
</dbReference>
<sequence>MRRRQRACGRAGALHHSPAQEGSFRGRLPGTCPGDGRPLTSHRAPCRTVCQGTPEGDEMRQDGMESDEASEELDDVFLRHVAQVSVPLRTPMRGESLGGQDGRRFEIREQLGGGSMGLVFRARDQELQRVVALKFLHLRDRGSEEPMSALLRQEAKAIAQLDHENIVRIFDVAEWIGEPWEPKVPFLIMECLEGEPLSALLSRELPPLRRCIDIMRGMAAGLAHAHEHHIVHRDLKPGNVFITRSGQVKLLDFGLAYLTDAVSPAAPHLPAAGTPAYMAPEQWLGQAQDARTDIWAAGIVLFEMLTGELPCSEMSLVGLKEWALSPAPVASVRERRPELPEDVEQLLATMLAKAPEQRLASAAELGERLRQLEAGLTPWSGEMASLGPQRRQVTLVACWLSDLAGLAEHLDAEDFSDLEGAFHQACSEILAQHGGSITTCMGDEVLACFGYPQAREDDSEKAARAGLHLVTHLGAVIQQKLPYLPRRKLTVKVGLHTDTVVLDNLLPGLQGRTAALQGEAPKMAFWLARQAAPESVCLSHTAWHLVRDAFRTEPMGVHSFQGLSGEVKGAIYRLVREKRTTRSRFERAHESGGLTPWVGREAELRRLLGYWEQAQQGSGAFVLVQGEAGIGKSRLLQELRERISLEGGSRLHVQCWAQFSSSALRPIIELLLSVLKLDPEGNPQSNLRKLQGRMGAVGLPIEHVRMLAAFLSLPVAELPPHMRVAPERQKEKTFEALVTLLLRMTEDRPVFAVVEDLHWADPSTLELLGALLGHVGNARLCVFLSARPDFKPAWAENPRVHPVPLERLSPQQTAELIRLSTIGKALPDETVEQLVAKTDGVPLFAEEMTRMVVEQAPAGTAAGPPSTIPITLSGLLLARLDMLPRQQKTLAQLCAVVGRGFSHSLLTALSGRSPVNLQRDLTGLLQAGLLQQEEVASEARYRFRHALIQDAAYHSLLRRTRREYHRRIAQTLAIQAPELAETQPELLAHHYTEAGENERAIRLWTKAGEQASLRSANVEALRHLGQALRLLGTLPDTRARSEQELQLRVAFGMPLMQLRSLRSREMEQNYSRVMELLHQVGDAMPRLSISTWGTYAYAFGRAKFHVAQELAELTVGQGERQHSRELLALGHRMIATNHFTWGNMSTALEHVDAALEFSDFDLAQHRELAVRQWVNPRVAALAYGSVVLSAVGRDALARRYGDEAVTLAEKIGHPHTLGFGLTYVALGCQLRKEPGCAQQWVERCIAISSEHHFRLWLGWSVFIKSWLLAEQGRVQEGLTLMQANLARWRNAGIRAGMPLFLGMFAELHLKLGQFTQGMAAVTHALGWAETLEERSYEAELRRLEGELHRALGNESAATESFSQARAVARLQGSAGFGRRAEESLNRQFRELGWDRGHAHPR</sequence>
<dbReference type="EMBL" id="AAMD01000076">
    <property type="protein sequence ID" value="EAU65617.1"/>
    <property type="molecule type" value="Genomic_DNA"/>
</dbReference>
<evidence type="ECO:0000313" key="8">
    <source>
        <dbReference type="EMBL" id="EAU65617.1"/>
    </source>
</evidence>
<dbReference type="Proteomes" id="UP000032702">
    <property type="component" value="Unassembled WGS sequence"/>
</dbReference>
<evidence type="ECO:0000256" key="3">
    <source>
        <dbReference type="ARBA" id="ARBA00022840"/>
    </source>
</evidence>
<evidence type="ECO:0000259" key="6">
    <source>
        <dbReference type="PROSITE" id="PS50011"/>
    </source>
</evidence>
<dbReference type="PROSITE" id="PS00107">
    <property type="entry name" value="PROTEIN_KINASE_ATP"/>
    <property type="match status" value="1"/>
</dbReference>
<accession>Q08YT6</accession>
<dbReference type="InterPro" id="IPR001054">
    <property type="entry name" value="A/G_cyclase"/>
</dbReference>
<dbReference type="GO" id="GO:0009190">
    <property type="term" value="P:cyclic nucleotide biosynthetic process"/>
    <property type="evidence" value="ECO:0007669"/>
    <property type="project" value="InterPro"/>
</dbReference>
<dbReference type="PANTHER" id="PTHR16305">
    <property type="entry name" value="TESTICULAR SOLUBLE ADENYLYL CYCLASE"/>
    <property type="match status" value="1"/>
</dbReference>
<proteinExistence type="predicted"/>
<dbReference type="PROSITE" id="PS50125">
    <property type="entry name" value="GUANYLATE_CYCLASE_2"/>
    <property type="match status" value="1"/>
</dbReference>
<organism evidence="8 9">
    <name type="scientific">Stigmatella aurantiaca (strain DW4/3-1)</name>
    <dbReference type="NCBI Taxonomy" id="378806"/>
    <lineage>
        <taxon>Bacteria</taxon>
        <taxon>Pseudomonadati</taxon>
        <taxon>Myxococcota</taxon>
        <taxon>Myxococcia</taxon>
        <taxon>Myxococcales</taxon>
        <taxon>Cystobacterineae</taxon>
        <taxon>Archangiaceae</taxon>
        <taxon>Stigmatella</taxon>
    </lineage>
</organism>
<evidence type="ECO:0000256" key="1">
    <source>
        <dbReference type="ARBA" id="ARBA00004167"/>
    </source>
</evidence>
<dbReference type="PROSITE" id="PS00108">
    <property type="entry name" value="PROTEIN_KINASE_ST"/>
    <property type="match status" value="1"/>
</dbReference>
<dbReference type="SUPFAM" id="SSF56112">
    <property type="entry name" value="Protein kinase-like (PK-like)"/>
    <property type="match status" value="1"/>
</dbReference>
<dbReference type="InterPro" id="IPR041664">
    <property type="entry name" value="AAA_16"/>
</dbReference>
<dbReference type="InterPro" id="IPR011990">
    <property type="entry name" value="TPR-like_helical_dom_sf"/>
</dbReference>
<dbReference type="GO" id="GO:0005737">
    <property type="term" value="C:cytoplasm"/>
    <property type="evidence" value="ECO:0007669"/>
    <property type="project" value="TreeGrafter"/>
</dbReference>
<comment type="caution">
    <text evidence="8">The sequence shown here is derived from an EMBL/GenBank/DDBJ whole genome shotgun (WGS) entry which is preliminary data.</text>
</comment>
<dbReference type="Gene3D" id="1.25.40.10">
    <property type="entry name" value="Tetratricopeptide repeat domain"/>
    <property type="match status" value="1"/>
</dbReference>
<feature type="domain" description="Guanylate cyclase" evidence="7">
    <location>
        <begin position="394"/>
        <end position="528"/>
    </location>
</feature>
<evidence type="ECO:0000256" key="2">
    <source>
        <dbReference type="ARBA" id="ARBA00022741"/>
    </source>
</evidence>
<evidence type="ECO:0000256" key="4">
    <source>
        <dbReference type="PROSITE-ProRule" id="PRU10141"/>
    </source>
</evidence>
<gene>
    <name evidence="8" type="ORF">STIAU_6477</name>
</gene>
<dbReference type="GO" id="GO:0004016">
    <property type="term" value="F:adenylate cyclase activity"/>
    <property type="evidence" value="ECO:0007669"/>
    <property type="project" value="TreeGrafter"/>
</dbReference>
<keyword evidence="3 4" id="KW-0067">ATP-binding</keyword>
<dbReference type="PANTHER" id="PTHR16305:SF28">
    <property type="entry name" value="GUANYLATE CYCLASE DOMAIN-CONTAINING PROTEIN"/>
    <property type="match status" value="1"/>
</dbReference>
<dbReference type="GO" id="GO:0035556">
    <property type="term" value="P:intracellular signal transduction"/>
    <property type="evidence" value="ECO:0007669"/>
    <property type="project" value="InterPro"/>
</dbReference>
<dbReference type="InterPro" id="IPR027417">
    <property type="entry name" value="P-loop_NTPase"/>
</dbReference>
<dbReference type="SUPFAM" id="SSF55073">
    <property type="entry name" value="Nucleotide cyclase"/>
    <property type="match status" value="1"/>
</dbReference>
<comment type="subcellular location">
    <subcellularLocation>
        <location evidence="1">Membrane</location>
        <topology evidence="1">Single-pass membrane protein</topology>
    </subcellularLocation>
</comment>
<dbReference type="InterPro" id="IPR000719">
    <property type="entry name" value="Prot_kinase_dom"/>
</dbReference>
<evidence type="ECO:0000313" key="9">
    <source>
        <dbReference type="Proteomes" id="UP000032702"/>
    </source>
</evidence>
<dbReference type="SMART" id="SM00220">
    <property type="entry name" value="S_TKc"/>
    <property type="match status" value="1"/>
</dbReference>
<feature type="domain" description="Protein kinase" evidence="6">
    <location>
        <begin position="105"/>
        <end position="380"/>
    </location>
</feature>
<keyword evidence="2 4" id="KW-0547">Nucleotide-binding</keyword>
<feature type="region of interest" description="Disordered" evidence="5">
    <location>
        <begin position="51"/>
        <end position="70"/>
    </location>
</feature>
<dbReference type="Gene3D" id="1.10.510.10">
    <property type="entry name" value="Transferase(Phosphotransferase) domain 1"/>
    <property type="match status" value="1"/>
</dbReference>
<dbReference type="InterPro" id="IPR011009">
    <property type="entry name" value="Kinase-like_dom_sf"/>
</dbReference>
<feature type="region of interest" description="Disordered" evidence="5">
    <location>
        <begin position="1"/>
        <end position="44"/>
    </location>
</feature>
<dbReference type="SUPFAM" id="SSF48452">
    <property type="entry name" value="TPR-like"/>
    <property type="match status" value="1"/>
</dbReference>
<evidence type="ECO:0000259" key="7">
    <source>
        <dbReference type="PROSITE" id="PS50125"/>
    </source>
</evidence>
<dbReference type="InterPro" id="IPR008271">
    <property type="entry name" value="Ser/Thr_kinase_AS"/>
</dbReference>
<dbReference type="Gene3D" id="3.30.70.1230">
    <property type="entry name" value="Nucleotide cyclase"/>
    <property type="match status" value="1"/>
</dbReference>
<protein>
    <submittedName>
        <fullName evidence="8">Putative adenylate cyclase</fullName>
    </submittedName>
</protein>
<dbReference type="SUPFAM" id="SSF52540">
    <property type="entry name" value="P-loop containing nucleoside triphosphate hydrolases"/>
    <property type="match status" value="1"/>
</dbReference>
<dbReference type="GO" id="GO:0005524">
    <property type="term" value="F:ATP binding"/>
    <property type="evidence" value="ECO:0007669"/>
    <property type="project" value="UniProtKB-UniRule"/>
</dbReference>
<dbReference type="Pfam" id="PF13191">
    <property type="entry name" value="AAA_16"/>
    <property type="match status" value="1"/>
</dbReference>
<dbReference type="InterPro" id="IPR029787">
    <property type="entry name" value="Nucleotide_cyclase"/>
</dbReference>
<reference evidence="8 9" key="1">
    <citation type="submission" date="2006-04" db="EMBL/GenBank/DDBJ databases">
        <authorList>
            <person name="Nierman W.C."/>
        </authorList>
    </citation>
    <scope>NUCLEOTIDE SEQUENCE [LARGE SCALE GENOMIC DNA]</scope>
    <source>
        <strain evidence="8 9">DW4/3-1</strain>
    </source>
</reference>
<dbReference type="PROSITE" id="PS50011">
    <property type="entry name" value="PROTEIN_KINASE_DOM"/>
    <property type="match status" value="1"/>
</dbReference>